<evidence type="ECO:0000256" key="3">
    <source>
        <dbReference type="ARBA" id="ARBA00023235"/>
    </source>
</evidence>
<dbReference type="PANTHER" id="PTHR11142:SF0">
    <property type="entry name" value="TRNA PSEUDOURIDINE SYNTHASE-LIKE 1"/>
    <property type="match status" value="1"/>
</dbReference>
<evidence type="ECO:0000256" key="1">
    <source>
        <dbReference type="ARBA" id="ARBA00009375"/>
    </source>
</evidence>
<accession>A0AAW1KCP8</accession>
<dbReference type="PANTHER" id="PTHR11142">
    <property type="entry name" value="PSEUDOURIDYLATE SYNTHASE"/>
    <property type="match status" value="1"/>
</dbReference>
<dbReference type="CDD" id="cd02570">
    <property type="entry name" value="PseudoU_synth_EcTruA"/>
    <property type="match status" value="1"/>
</dbReference>
<comment type="caution">
    <text evidence="7">The sequence shown here is derived from an EMBL/GenBank/DDBJ whole genome shotgun (WGS) entry which is preliminary data.</text>
</comment>
<proteinExistence type="inferred from homology"/>
<name>A0AAW1KCP8_SAPOF</name>
<evidence type="ECO:0000256" key="4">
    <source>
        <dbReference type="RuleBase" id="RU003792"/>
    </source>
</evidence>
<evidence type="ECO:0000256" key="5">
    <source>
        <dbReference type="SAM" id="MobiDB-lite"/>
    </source>
</evidence>
<gene>
    <name evidence="7" type="ORF">RND81_06G181800</name>
</gene>
<reference evidence="7" key="1">
    <citation type="submission" date="2024-03" db="EMBL/GenBank/DDBJ databases">
        <title>WGS assembly of Saponaria officinalis var. Norfolk2.</title>
        <authorList>
            <person name="Jenkins J."/>
            <person name="Shu S."/>
            <person name="Grimwood J."/>
            <person name="Barry K."/>
            <person name="Goodstein D."/>
            <person name="Schmutz J."/>
            <person name="Leebens-Mack J."/>
            <person name="Osbourn A."/>
        </authorList>
    </citation>
    <scope>NUCLEOTIDE SEQUENCE [LARGE SCALE GENOMIC DNA]</scope>
    <source>
        <strain evidence="7">JIC</strain>
    </source>
</reference>
<dbReference type="EMBL" id="JBDFQZ010000006">
    <property type="protein sequence ID" value="KAK9715676.1"/>
    <property type="molecule type" value="Genomic_DNA"/>
</dbReference>
<dbReference type="Proteomes" id="UP001443914">
    <property type="component" value="Unassembled WGS sequence"/>
</dbReference>
<dbReference type="FunFam" id="3.30.70.580:FF:000008">
    <property type="entry name" value="tRNA pseudouridine synthase A"/>
    <property type="match status" value="1"/>
</dbReference>
<dbReference type="AlphaFoldDB" id="A0AAW1KCP8"/>
<comment type="catalytic activity">
    <reaction evidence="4">
        <text>uridine(38/39/40) in tRNA = pseudouridine(38/39/40) in tRNA</text>
        <dbReference type="Rhea" id="RHEA:22376"/>
        <dbReference type="Rhea" id="RHEA-COMP:10085"/>
        <dbReference type="Rhea" id="RHEA-COMP:10087"/>
        <dbReference type="ChEBI" id="CHEBI:65314"/>
        <dbReference type="ChEBI" id="CHEBI:65315"/>
        <dbReference type="EC" id="5.4.99.12"/>
    </reaction>
</comment>
<dbReference type="Gene3D" id="3.30.70.660">
    <property type="entry name" value="Pseudouridine synthase I, catalytic domain, C-terminal subdomain"/>
    <property type="match status" value="1"/>
</dbReference>
<evidence type="ECO:0000313" key="8">
    <source>
        <dbReference type="Proteomes" id="UP001443914"/>
    </source>
</evidence>
<organism evidence="7 8">
    <name type="scientific">Saponaria officinalis</name>
    <name type="common">Common soapwort</name>
    <name type="synonym">Lychnis saponaria</name>
    <dbReference type="NCBI Taxonomy" id="3572"/>
    <lineage>
        <taxon>Eukaryota</taxon>
        <taxon>Viridiplantae</taxon>
        <taxon>Streptophyta</taxon>
        <taxon>Embryophyta</taxon>
        <taxon>Tracheophyta</taxon>
        <taxon>Spermatophyta</taxon>
        <taxon>Magnoliopsida</taxon>
        <taxon>eudicotyledons</taxon>
        <taxon>Gunneridae</taxon>
        <taxon>Pentapetalae</taxon>
        <taxon>Caryophyllales</taxon>
        <taxon>Caryophyllaceae</taxon>
        <taxon>Caryophylleae</taxon>
        <taxon>Saponaria</taxon>
    </lineage>
</organism>
<dbReference type="InterPro" id="IPR020094">
    <property type="entry name" value="TruA/RsuA/RluB/E/F_N"/>
</dbReference>
<dbReference type="InterPro" id="IPR020095">
    <property type="entry name" value="PsdUridine_synth_TruA_C"/>
</dbReference>
<dbReference type="HAMAP" id="MF_00171">
    <property type="entry name" value="TruA"/>
    <property type="match status" value="1"/>
</dbReference>
<dbReference type="SUPFAM" id="SSF55120">
    <property type="entry name" value="Pseudouridine synthase"/>
    <property type="match status" value="1"/>
</dbReference>
<dbReference type="Pfam" id="PF01416">
    <property type="entry name" value="PseudoU_synth_1"/>
    <property type="match status" value="2"/>
</dbReference>
<evidence type="ECO:0000259" key="6">
    <source>
        <dbReference type="Pfam" id="PF01416"/>
    </source>
</evidence>
<dbReference type="InterPro" id="IPR020103">
    <property type="entry name" value="PsdUridine_synth_cat_dom_sf"/>
</dbReference>
<feature type="compositionally biased region" description="Basic and acidic residues" evidence="5">
    <location>
        <begin position="35"/>
        <end position="48"/>
    </location>
</feature>
<feature type="domain" description="Pseudouridine synthase I TruA alpha/beta" evidence="6">
    <location>
        <begin position="61"/>
        <end position="170"/>
    </location>
</feature>
<dbReference type="GO" id="GO:0031119">
    <property type="term" value="P:tRNA pseudouridine synthesis"/>
    <property type="evidence" value="ECO:0007669"/>
    <property type="project" value="TreeGrafter"/>
</dbReference>
<keyword evidence="2 4" id="KW-0819">tRNA processing</keyword>
<feature type="region of interest" description="Disordered" evidence="5">
    <location>
        <begin position="1"/>
        <end position="48"/>
    </location>
</feature>
<dbReference type="GO" id="GO:0003723">
    <property type="term" value="F:RNA binding"/>
    <property type="evidence" value="ECO:0007669"/>
    <property type="project" value="InterPro"/>
</dbReference>
<keyword evidence="3 4" id="KW-0413">Isomerase</keyword>
<dbReference type="GO" id="GO:0160147">
    <property type="term" value="F:tRNA pseudouridine(38-40) synthase activity"/>
    <property type="evidence" value="ECO:0007669"/>
    <property type="project" value="UniProtKB-EC"/>
</dbReference>
<evidence type="ECO:0000256" key="2">
    <source>
        <dbReference type="ARBA" id="ARBA00022694"/>
    </source>
</evidence>
<keyword evidence="8" id="KW-1185">Reference proteome</keyword>
<sequence length="365" mass="40851">MKTIEEETVNQPSSDAKHRRDQASASPQRPSKLAKRTEQQQEQKEETVMKEGGNIQRYLVAIEYIGTRFSGSQQQLVHRTVVGVLQEAFKKFVGQRVSIFCSSRTDAGVHALSNVCHVDVERISKRRPGEVLEPHEPSTVKKAVNHYLQKEGDVTVIDVRKVPSDFHARYRAQERTYYYRLLSGPDSLSTFERDRAWHVPEELNLRAMQDACKILAGHHDFSSFRAAGCQASSPIRTLDEFHILESTSFPYFPSNPVPEAGNDGAQDSSTCLDHLPETDAKRIDSSSSGQEFGVRRGHRCLIVKARARAFLYHQVRLLVGVVKCVGTGHLTVADVERILNAKNVKAASPMAPACGLYLGHVKYDL</sequence>
<dbReference type="EC" id="5.4.99.12" evidence="4"/>
<protein>
    <recommendedName>
        <fullName evidence="4">tRNA pseudouridine synthase</fullName>
        <ecNumber evidence="4">5.4.99.12</ecNumber>
    </recommendedName>
</protein>
<feature type="domain" description="Pseudouridine synthase I TruA alpha/beta" evidence="6">
    <location>
        <begin position="211"/>
        <end position="364"/>
    </location>
</feature>
<dbReference type="InterPro" id="IPR001406">
    <property type="entry name" value="PsdUridine_synth_TruA"/>
</dbReference>
<dbReference type="Gene3D" id="3.30.70.580">
    <property type="entry name" value="Pseudouridine synthase I, catalytic domain, N-terminal subdomain"/>
    <property type="match status" value="1"/>
</dbReference>
<dbReference type="InterPro" id="IPR020097">
    <property type="entry name" value="PsdUridine_synth_TruA_a/b_dom"/>
</dbReference>
<comment type="similarity">
    <text evidence="1 4">Belongs to the tRNA pseudouridine synthase TruA family.</text>
</comment>
<evidence type="ECO:0000313" key="7">
    <source>
        <dbReference type="EMBL" id="KAK9715676.1"/>
    </source>
</evidence>